<feature type="signal peptide" evidence="1">
    <location>
        <begin position="1"/>
        <end position="16"/>
    </location>
</feature>
<dbReference type="Pfam" id="PF22807">
    <property type="entry name" value="TrAA12"/>
    <property type="match status" value="1"/>
</dbReference>
<name>A0A1M5B038_9BACT</name>
<feature type="chain" id="PRO_5012883575" evidence="1">
    <location>
        <begin position="17"/>
        <end position="397"/>
    </location>
</feature>
<organism evidence="3 4">
    <name type="scientific">Flavisolibacter ginsengisoli DSM 18119</name>
    <dbReference type="NCBI Taxonomy" id="1121884"/>
    <lineage>
        <taxon>Bacteria</taxon>
        <taxon>Pseudomonadati</taxon>
        <taxon>Bacteroidota</taxon>
        <taxon>Chitinophagia</taxon>
        <taxon>Chitinophagales</taxon>
        <taxon>Chitinophagaceae</taxon>
        <taxon>Flavisolibacter</taxon>
    </lineage>
</organism>
<dbReference type="AlphaFoldDB" id="A0A1M5B038"/>
<sequence length="397" mass="43404">MSIVLNSRLFLKACLASTLFLFLFSCKEKEASTSIKTADTTQAAITSPDSLFAKYSLDKIKLQPGFKINVFAEVPNARSMCWGAKGTLFVGNMGGGKVFAAVDNDKNGVAEKVYTIASGLNTPCGVAFKNGNLYVAEINRILRYDDIENHLDNPPSYKVIYDKYPTEGWHGWKFIAFGPDGKLYVPVGAPCNVCEPDSIHACITRINDDGTGLEVFAKGIRNSVGLAWHPQTGQLWFTDNGRDELGDNVPSDELNTAPQKGMHFGFPYCHQGDIPDPKFGQGKNCADYTPPALKLGPHVASLGLRFYTGNMFPAEYKNQMFIAEHGSWNRSQKIGYQVVMVKLENNKVVQSTPFASGWLQPGDSVIGRPVDVEVAADGALLVSDDSKGAIYRISYSK</sequence>
<proteinExistence type="predicted"/>
<dbReference type="PANTHER" id="PTHR33546">
    <property type="entry name" value="LARGE, MULTIFUNCTIONAL SECRETED PROTEIN-RELATED"/>
    <property type="match status" value="1"/>
</dbReference>
<dbReference type="SUPFAM" id="SSF50952">
    <property type="entry name" value="Soluble quinoprotein glucose dehydrogenase"/>
    <property type="match status" value="1"/>
</dbReference>
<keyword evidence="4" id="KW-1185">Reference proteome</keyword>
<dbReference type="EMBL" id="FQUU01000009">
    <property type="protein sequence ID" value="SHF35819.1"/>
    <property type="molecule type" value="Genomic_DNA"/>
</dbReference>
<evidence type="ECO:0000259" key="2">
    <source>
        <dbReference type="Pfam" id="PF22807"/>
    </source>
</evidence>
<evidence type="ECO:0000256" key="1">
    <source>
        <dbReference type="SAM" id="SignalP"/>
    </source>
</evidence>
<dbReference type="InterPro" id="IPR011041">
    <property type="entry name" value="Quinoprot_gluc/sorb_DH_b-prop"/>
</dbReference>
<keyword evidence="1" id="KW-0732">Signal</keyword>
<dbReference type="Gene3D" id="2.120.10.30">
    <property type="entry name" value="TolB, C-terminal domain"/>
    <property type="match status" value="1"/>
</dbReference>
<dbReference type="RefSeq" id="WP_084080038.1">
    <property type="nucleotide sequence ID" value="NZ_FQUU01000009.1"/>
</dbReference>
<accession>A0A1M5B038</accession>
<dbReference type="PANTHER" id="PTHR33546:SF1">
    <property type="entry name" value="LARGE, MULTIFUNCTIONAL SECRETED PROTEIN"/>
    <property type="match status" value="1"/>
</dbReference>
<protein>
    <submittedName>
        <fullName evidence="3">Glucose/arabinose dehydrogenase, beta-propeller fold</fullName>
    </submittedName>
</protein>
<evidence type="ECO:0000313" key="4">
    <source>
        <dbReference type="Proteomes" id="UP000184048"/>
    </source>
</evidence>
<feature type="domain" description="Pyrroloquinoline quinone-dependent pyranose dehydrogenase beta-propeller" evidence="2">
    <location>
        <begin position="61"/>
        <end position="394"/>
    </location>
</feature>
<gene>
    <name evidence="3" type="ORF">SAMN02745131_02428</name>
</gene>
<evidence type="ECO:0000313" key="3">
    <source>
        <dbReference type="EMBL" id="SHF35819.1"/>
    </source>
</evidence>
<reference evidence="3 4" key="1">
    <citation type="submission" date="2016-11" db="EMBL/GenBank/DDBJ databases">
        <authorList>
            <person name="Jaros S."/>
            <person name="Januszkiewicz K."/>
            <person name="Wedrychowicz H."/>
        </authorList>
    </citation>
    <scope>NUCLEOTIDE SEQUENCE [LARGE SCALE GENOMIC DNA]</scope>
    <source>
        <strain evidence="3 4">DSM 18119</strain>
    </source>
</reference>
<dbReference type="OrthoDB" id="9811395at2"/>
<dbReference type="Proteomes" id="UP000184048">
    <property type="component" value="Unassembled WGS sequence"/>
</dbReference>
<dbReference type="STRING" id="1121884.SAMN02745131_02428"/>
<dbReference type="InterPro" id="IPR054539">
    <property type="entry name" value="Beta-prop_PDH"/>
</dbReference>
<dbReference type="InterPro" id="IPR011042">
    <property type="entry name" value="6-blade_b-propeller_TolB-like"/>
</dbReference>